<organism evidence="1">
    <name type="scientific">Arundo donax</name>
    <name type="common">Giant reed</name>
    <name type="synonym">Donax arundinaceus</name>
    <dbReference type="NCBI Taxonomy" id="35708"/>
    <lineage>
        <taxon>Eukaryota</taxon>
        <taxon>Viridiplantae</taxon>
        <taxon>Streptophyta</taxon>
        <taxon>Embryophyta</taxon>
        <taxon>Tracheophyta</taxon>
        <taxon>Spermatophyta</taxon>
        <taxon>Magnoliopsida</taxon>
        <taxon>Liliopsida</taxon>
        <taxon>Poales</taxon>
        <taxon>Poaceae</taxon>
        <taxon>PACMAD clade</taxon>
        <taxon>Arundinoideae</taxon>
        <taxon>Arundineae</taxon>
        <taxon>Arundo</taxon>
    </lineage>
</organism>
<dbReference type="AlphaFoldDB" id="A0A0A9E4E7"/>
<accession>A0A0A9E4E7</accession>
<reference evidence="1" key="1">
    <citation type="submission" date="2014-09" db="EMBL/GenBank/DDBJ databases">
        <authorList>
            <person name="Magalhaes I.L.F."/>
            <person name="Oliveira U."/>
            <person name="Santos F.R."/>
            <person name="Vidigal T.H.D.A."/>
            <person name="Brescovit A.D."/>
            <person name="Santos A.J."/>
        </authorList>
    </citation>
    <scope>NUCLEOTIDE SEQUENCE</scope>
    <source>
        <tissue evidence="1">Shoot tissue taken approximately 20 cm above the soil surface</tissue>
    </source>
</reference>
<protein>
    <submittedName>
        <fullName evidence="1">Uncharacterized protein</fullName>
    </submittedName>
</protein>
<sequence length="110" mass="12076">MLDRNNLRIIGVLSHELIPDSPLTGIVLTGQLLRGNLPCATHLPPENSPGITKVGDEQGLLVHDADEAARPDRGNVRLGLPQARDERDEAFFRGQERLPDGFLRHALRTG</sequence>
<reference evidence="1" key="2">
    <citation type="journal article" date="2015" name="Data Brief">
        <title>Shoot transcriptome of the giant reed, Arundo donax.</title>
        <authorList>
            <person name="Barrero R.A."/>
            <person name="Guerrero F.D."/>
            <person name="Moolhuijzen P."/>
            <person name="Goolsby J.A."/>
            <person name="Tidwell J."/>
            <person name="Bellgard S.E."/>
            <person name="Bellgard M.I."/>
        </authorList>
    </citation>
    <scope>NUCLEOTIDE SEQUENCE</scope>
    <source>
        <tissue evidence="1">Shoot tissue taken approximately 20 cm above the soil surface</tissue>
    </source>
</reference>
<proteinExistence type="predicted"/>
<evidence type="ECO:0000313" key="1">
    <source>
        <dbReference type="EMBL" id="JAD95594.1"/>
    </source>
</evidence>
<name>A0A0A9E4E7_ARUDO</name>
<dbReference type="EMBL" id="GBRH01202301">
    <property type="protein sequence ID" value="JAD95594.1"/>
    <property type="molecule type" value="Transcribed_RNA"/>
</dbReference>